<protein>
    <submittedName>
        <fullName evidence="3">Lysozyme family protein</fullName>
    </submittedName>
</protein>
<accession>A0ABU1M533</accession>
<reference evidence="3 4" key="1">
    <citation type="submission" date="2023-07" db="EMBL/GenBank/DDBJ databases">
        <title>Sorghum-associated microbial communities from plants grown in Nebraska, USA.</title>
        <authorList>
            <person name="Schachtman D."/>
        </authorList>
    </citation>
    <scope>NUCLEOTIDE SEQUENCE [LARGE SCALE GENOMIC DNA]</scope>
    <source>
        <strain evidence="3 4">DS1730</strain>
    </source>
</reference>
<evidence type="ECO:0000259" key="2">
    <source>
        <dbReference type="Pfam" id="PF05838"/>
    </source>
</evidence>
<keyword evidence="1" id="KW-0812">Transmembrane</keyword>
<keyword evidence="1" id="KW-0472">Membrane</keyword>
<dbReference type="Proteomes" id="UP001184614">
    <property type="component" value="Unassembled WGS sequence"/>
</dbReference>
<feature type="transmembrane region" description="Helical" evidence="1">
    <location>
        <begin position="224"/>
        <end position="245"/>
    </location>
</feature>
<dbReference type="InterPro" id="IPR023346">
    <property type="entry name" value="Lysozyme-like_dom_sf"/>
</dbReference>
<name>A0ABU1M533_9HYPH</name>
<dbReference type="RefSeq" id="WP_310010385.1">
    <property type="nucleotide sequence ID" value="NZ_JAVDQT010000001.1"/>
</dbReference>
<dbReference type="CDD" id="cd13926">
    <property type="entry name" value="N-acetylmuramidase_GH108"/>
    <property type="match status" value="1"/>
</dbReference>
<dbReference type="Pfam" id="PF05838">
    <property type="entry name" value="Glyco_hydro_108"/>
    <property type="match status" value="1"/>
</dbReference>
<dbReference type="InterPro" id="IPR008565">
    <property type="entry name" value="TtsA-like_GH18_dom"/>
</dbReference>
<organism evidence="3 4">
    <name type="scientific">Brucella pseudogrignonensis</name>
    <dbReference type="NCBI Taxonomy" id="419475"/>
    <lineage>
        <taxon>Bacteria</taxon>
        <taxon>Pseudomonadati</taxon>
        <taxon>Pseudomonadota</taxon>
        <taxon>Alphaproteobacteria</taxon>
        <taxon>Hyphomicrobiales</taxon>
        <taxon>Brucellaceae</taxon>
        <taxon>Brucella/Ochrobactrum group</taxon>
        <taxon>Brucella</taxon>
    </lineage>
</organism>
<dbReference type="SUPFAM" id="SSF53955">
    <property type="entry name" value="Lysozyme-like"/>
    <property type="match status" value="1"/>
</dbReference>
<keyword evidence="1" id="KW-1133">Transmembrane helix</keyword>
<keyword evidence="4" id="KW-1185">Reference proteome</keyword>
<proteinExistence type="predicted"/>
<dbReference type="Gene3D" id="1.20.141.10">
    <property type="entry name" value="Chitosanase, subunit A, domain 1"/>
    <property type="match status" value="1"/>
</dbReference>
<evidence type="ECO:0000256" key="1">
    <source>
        <dbReference type="SAM" id="Phobius"/>
    </source>
</evidence>
<dbReference type="EMBL" id="JAVDQT010000001">
    <property type="protein sequence ID" value="MDR6431170.1"/>
    <property type="molecule type" value="Genomic_DNA"/>
</dbReference>
<evidence type="ECO:0000313" key="3">
    <source>
        <dbReference type="EMBL" id="MDR6431170.1"/>
    </source>
</evidence>
<comment type="caution">
    <text evidence="3">The sequence shown here is derived from an EMBL/GenBank/DDBJ whole genome shotgun (WGS) entry which is preliminary data.</text>
</comment>
<evidence type="ECO:0000313" key="4">
    <source>
        <dbReference type="Proteomes" id="UP001184614"/>
    </source>
</evidence>
<sequence>MKANFKKTIEYIFSEEGGFVDNPRDPGGATNMGITLNTLSAWRGHRVSPQDVRELTETEASKIYQQQFWNKIDGDNLPSGVDYAVFDFAVNSGPGRAAKILQGTVNQHEDGVIGAQTIAAISTRSPVEIINALCDARASWLKGLSTASTFGKGWLARVERVRSRALALALSLPLIEPIEPKIQGLPKARQQDTAVTTALKHPPALSALASVTSGLAAIVSGDHFVRYALAIVMIGFCIIGLWHLIQRIRSEP</sequence>
<gene>
    <name evidence="3" type="ORF">J2782_000875</name>
</gene>
<feature type="domain" description="TtsA-like Glycoside hydrolase family 108" evidence="2">
    <location>
        <begin position="10"/>
        <end position="93"/>
    </location>
</feature>